<feature type="domain" description="Amidohydrolase-related" evidence="2">
    <location>
        <begin position="31"/>
        <end position="262"/>
    </location>
</feature>
<dbReference type="AlphaFoldDB" id="A0A9D1GWU3"/>
<comment type="caution">
    <text evidence="3">The sequence shown here is derived from an EMBL/GenBank/DDBJ whole genome shotgun (WGS) entry which is preliminary data.</text>
</comment>
<dbReference type="GO" id="GO:0016787">
    <property type="term" value="F:hydrolase activity"/>
    <property type="evidence" value="ECO:0007669"/>
    <property type="project" value="InterPro"/>
</dbReference>
<dbReference type="Gene3D" id="3.20.20.140">
    <property type="entry name" value="Metal-dependent hydrolases"/>
    <property type="match status" value="1"/>
</dbReference>
<gene>
    <name evidence="3" type="ORF">IAA98_00670</name>
</gene>
<feature type="region of interest" description="Disordered" evidence="1">
    <location>
        <begin position="1"/>
        <end position="23"/>
    </location>
</feature>
<protein>
    <submittedName>
        <fullName evidence="3">Amidohydrolase</fullName>
    </submittedName>
</protein>
<reference evidence="3" key="1">
    <citation type="submission" date="2020-10" db="EMBL/GenBank/DDBJ databases">
        <authorList>
            <person name="Gilroy R."/>
        </authorList>
    </citation>
    <scope>NUCLEOTIDE SEQUENCE</scope>
    <source>
        <strain evidence="3">ChiGjej1B1-24693</strain>
    </source>
</reference>
<proteinExistence type="predicted"/>
<dbReference type="InterPro" id="IPR006680">
    <property type="entry name" value="Amidohydro-rel"/>
</dbReference>
<reference evidence="3" key="2">
    <citation type="journal article" date="2021" name="PeerJ">
        <title>Extensive microbial diversity within the chicken gut microbiome revealed by metagenomics and culture.</title>
        <authorList>
            <person name="Gilroy R."/>
            <person name="Ravi A."/>
            <person name="Getino M."/>
            <person name="Pursley I."/>
            <person name="Horton D.L."/>
            <person name="Alikhan N.F."/>
            <person name="Baker D."/>
            <person name="Gharbi K."/>
            <person name="Hall N."/>
            <person name="Watson M."/>
            <person name="Adriaenssens E.M."/>
            <person name="Foster-Nyarko E."/>
            <person name="Jarju S."/>
            <person name="Secka A."/>
            <person name="Antonio M."/>
            <person name="Oren A."/>
            <person name="Chaudhuri R.R."/>
            <person name="La Ragione R."/>
            <person name="Hildebrand F."/>
            <person name="Pallen M.J."/>
        </authorList>
    </citation>
    <scope>NUCLEOTIDE SEQUENCE</scope>
    <source>
        <strain evidence="3">ChiGjej1B1-24693</strain>
    </source>
</reference>
<feature type="compositionally biased region" description="Basic and acidic residues" evidence="1">
    <location>
        <begin position="12"/>
        <end position="23"/>
    </location>
</feature>
<dbReference type="Pfam" id="PF04909">
    <property type="entry name" value="Amidohydro_2"/>
    <property type="match status" value="1"/>
</dbReference>
<evidence type="ECO:0000313" key="4">
    <source>
        <dbReference type="Proteomes" id="UP000886842"/>
    </source>
</evidence>
<evidence type="ECO:0000313" key="3">
    <source>
        <dbReference type="EMBL" id="HIT74080.1"/>
    </source>
</evidence>
<dbReference type="InterPro" id="IPR052358">
    <property type="entry name" value="Aro_Compnd_Degr_Hydrolases"/>
</dbReference>
<dbReference type="EMBL" id="DVLP01000021">
    <property type="protein sequence ID" value="HIT74080.1"/>
    <property type="molecule type" value="Genomic_DNA"/>
</dbReference>
<dbReference type="PANTHER" id="PTHR35563">
    <property type="entry name" value="BARREL METAL-DEPENDENT HYDROLASE, PUTATIVE (AFU_ORTHOLOGUE AFUA_1G16240)-RELATED"/>
    <property type="match status" value="1"/>
</dbReference>
<dbReference type="InterPro" id="IPR032466">
    <property type="entry name" value="Metal_Hydrolase"/>
</dbReference>
<evidence type="ECO:0000259" key="2">
    <source>
        <dbReference type="Pfam" id="PF04909"/>
    </source>
</evidence>
<name>A0A9D1GWU3_9ACTN</name>
<dbReference type="Proteomes" id="UP000886842">
    <property type="component" value="Unassembled WGS sequence"/>
</dbReference>
<dbReference type="PANTHER" id="PTHR35563:SF2">
    <property type="entry name" value="BARREL METAL-DEPENDENT HYDROLASE, PUTATIVE (AFU_ORTHOLOGUE AFUA_1G16240)-RELATED"/>
    <property type="match status" value="1"/>
</dbReference>
<organism evidence="3 4">
    <name type="scientific">Candidatus Avipropionibacterium avicola</name>
    <dbReference type="NCBI Taxonomy" id="2840701"/>
    <lineage>
        <taxon>Bacteria</taxon>
        <taxon>Bacillati</taxon>
        <taxon>Actinomycetota</taxon>
        <taxon>Actinomycetes</taxon>
        <taxon>Propionibacteriales</taxon>
        <taxon>Propionibacteriaceae</taxon>
        <taxon>Propionibacteriaceae incertae sedis</taxon>
        <taxon>Candidatus Avipropionibacterium</taxon>
    </lineage>
</organism>
<accession>A0A9D1GWU3</accession>
<evidence type="ECO:0000256" key="1">
    <source>
        <dbReference type="SAM" id="MobiDB-lite"/>
    </source>
</evidence>
<dbReference type="SUPFAM" id="SSF51556">
    <property type="entry name" value="Metallo-dependent hydrolases"/>
    <property type="match status" value="1"/>
</dbReference>
<sequence>MTPTHDPGPARNDGHLHLGFDTRHGPDGGTAHFLQVMDDHRIRRACVVTPAVHGWDNTVTATALREHPDRFVGIARLDPAGPDPVRMARTLLERGFRGFRLSPSTPGDPDWLTDEVSHRVAAALERHGGVVCLHGGPGDLPAAARFARAHPGVTVLIDHGGRPDPSAPDHGFGPELRDLAGIDSVVIKTPNSSAFSHEPPPHGDLATYHRLVVEAFGAHRVMWGSDWPVCLSAGPYRAALEAAEAALAGTGPTEQALVLGGTFDRVFASTSPPPKGSS</sequence>